<proteinExistence type="predicted"/>
<gene>
    <name evidence="2" type="ORF">Vlu01_23550</name>
</gene>
<name>A0ABQ4IUX5_9ACTN</name>
<evidence type="ECO:0000259" key="1">
    <source>
        <dbReference type="Pfam" id="PF13223"/>
    </source>
</evidence>
<keyword evidence="3" id="KW-1185">Reference proteome</keyword>
<dbReference type="Proteomes" id="UP000643165">
    <property type="component" value="Unassembled WGS sequence"/>
</dbReference>
<sequence>MRPRLRPAAGDHQPWLAPGTVAAVIYLDRPSWPGRGRLWSHLISDVSLAELHAFAEMLGAPRRGFDRDHYDIPAERFPVAVWLGAQVVSSRHIVGLLRAANLRRPKHLSPTPHPTPLPADHAVVAPDNVDKRLITPATTA</sequence>
<protein>
    <recommendedName>
        <fullName evidence="1">DUF4031 domain-containing protein</fullName>
    </recommendedName>
</protein>
<dbReference type="InterPro" id="IPR025109">
    <property type="entry name" value="DUF4031"/>
</dbReference>
<organism evidence="2 3">
    <name type="scientific">Micromonospora lutea</name>
    <dbReference type="NCBI Taxonomy" id="419825"/>
    <lineage>
        <taxon>Bacteria</taxon>
        <taxon>Bacillati</taxon>
        <taxon>Actinomycetota</taxon>
        <taxon>Actinomycetes</taxon>
        <taxon>Micromonosporales</taxon>
        <taxon>Micromonosporaceae</taxon>
        <taxon>Micromonospora</taxon>
    </lineage>
</organism>
<evidence type="ECO:0000313" key="2">
    <source>
        <dbReference type="EMBL" id="GIJ21731.1"/>
    </source>
</evidence>
<evidence type="ECO:0000313" key="3">
    <source>
        <dbReference type="Proteomes" id="UP000643165"/>
    </source>
</evidence>
<reference evidence="2 3" key="1">
    <citation type="submission" date="2021-01" db="EMBL/GenBank/DDBJ databases">
        <title>Whole genome shotgun sequence of Verrucosispora lutea NBRC 106530.</title>
        <authorList>
            <person name="Komaki H."/>
            <person name="Tamura T."/>
        </authorList>
    </citation>
    <scope>NUCLEOTIDE SEQUENCE [LARGE SCALE GENOMIC DNA]</scope>
    <source>
        <strain evidence="2 3">NBRC 106530</strain>
    </source>
</reference>
<dbReference type="EMBL" id="BOPB01000011">
    <property type="protein sequence ID" value="GIJ21731.1"/>
    <property type="molecule type" value="Genomic_DNA"/>
</dbReference>
<accession>A0ABQ4IUX5</accession>
<dbReference type="Pfam" id="PF13223">
    <property type="entry name" value="DUF4031"/>
    <property type="match status" value="1"/>
</dbReference>
<comment type="caution">
    <text evidence="2">The sequence shown here is derived from an EMBL/GenBank/DDBJ whole genome shotgun (WGS) entry which is preliminary data.</text>
</comment>
<feature type="domain" description="DUF4031" evidence="1">
    <location>
        <begin position="25"/>
        <end position="99"/>
    </location>
</feature>